<evidence type="ECO:0000313" key="5">
    <source>
        <dbReference type="EMBL" id="KNC91696.1"/>
    </source>
</evidence>
<evidence type="ECO:0000256" key="4">
    <source>
        <dbReference type="ARBA" id="ARBA00023315"/>
    </source>
</evidence>
<dbReference type="STRING" id="379893.GCA_001297775_01065"/>
<evidence type="ECO:0000256" key="1">
    <source>
        <dbReference type="ARBA" id="ARBA00007274"/>
    </source>
</evidence>
<dbReference type="Gene3D" id="2.160.10.10">
    <property type="entry name" value="Hexapeptide repeat proteins"/>
    <property type="match status" value="1"/>
</dbReference>
<dbReference type="PANTHER" id="PTHR43300:SF11">
    <property type="entry name" value="ACETYLTRANSFERASE RV3034C-RELATED"/>
    <property type="match status" value="1"/>
</dbReference>
<comment type="caution">
    <text evidence="5">The sequence shown here is derived from an EMBL/GenBank/DDBJ whole genome shotgun (WGS) entry which is preliminary data.</text>
</comment>
<reference evidence="5 6" key="1">
    <citation type="journal article" date="2015" name="Appl. Environ. Microbiol.">
        <title>The Enterobacterium Trabulsiella odontotermitis Presents Novel Adaptations Related to Its Association with Fungus-Growing Termites.</title>
        <authorList>
            <person name="Sapountzis P."/>
            <person name="Gruntjes T."/>
            <person name="Otani S."/>
            <person name="Estevez J."/>
            <person name="da Costa R.R."/>
            <person name="Plunkett G.3rd."/>
            <person name="Perna N.T."/>
            <person name="Poulsen M."/>
        </authorList>
    </citation>
    <scope>NUCLEOTIDE SEQUENCE [LARGE SCALE GENOMIC DNA]</scope>
    <source>
        <strain evidence="5 6">12</strain>
    </source>
</reference>
<dbReference type="InterPro" id="IPR017694">
    <property type="entry name" value="Phosphonate_tfrase_rpt"/>
</dbReference>
<dbReference type="SUPFAM" id="SSF51161">
    <property type="entry name" value="Trimeric LpxA-like enzymes"/>
    <property type="match status" value="1"/>
</dbReference>
<dbReference type="CDD" id="cd03349">
    <property type="entry name" value="LbH_XAT"/>
    <property type="match status" value="1"/>
</dbReference>
<keyword evidence="3" id="KW-0677">Repeat</keyword>
<keyword evidence="4" id="KW-0012">Acyltransferase</keyword>
<dbReference type="InterPro" id="IPR011004">
    <property type="entry name" value="Trimer_LpxA-like_sf"/>
</dbReference>
<proteinExistence type="inferred from homology"/>
<dbReference type="PROSITE" id="PS00101">
    <property type="entry name" value="HEXAPEP_TRANSFERASES"/>
    <property type="match status" value="1"/>
</dbReference>
<dbReference type="Proteomes" id="UP000037393">
    <property type="component" value="Unassembled WGS sequence"/>
</dbReference>
<dbReference type="EMBL" id="JNGI01000124">
    <property type="protein sequence ID" value="KNC91696.1"/>
    <property type="molecule type" value="Genomic_DNA"/>
</dbReference>
<dbReference type="NCBIfam" id="TIGR03308">
    <property type="entry name" value="phn_thr-fam"/>
    <property type="match status" value="1"/>
</dbReference>
<evidence type="ECO:0000256" key="3">
    <source>
        <dbReference type="ARBA" id="ARBA00022737"/>
    </source>
</evidence>
<dbReference type="InterPro" id="IPR001451">
    <property type="entry name" value="Hexapep"/>
</dbReference>
<keyword evidence="6" id="KW-1185">Reference proteome</keyword>
<dbReference type="InterPro" id="IPR018357">
    <property type="entry name" value="Hexapep_transf_CS"/>
</dbReference>
<dbReference type="PANTHER" id="PTHR43300">
    <property type="entry name" value="ACETYLTRANSFERASE"/>
    <property type="match status" value="1"/>
</dbReference>
<evidence type="ECO:0000256" key="2">
    <source>
        <dbReference type="ARBA" id="ARBA00022679"/>
    </source>
</evidence>
<keyword evidence="2 5" id="KW-0808">Transferase</keyword>
<protein>
    <submittedName>
        <fullName evidence="5">Acetyltransferase</fullName>
    </submittedName>
</protein>
<dbReference type="RefSeq" id="WP_049857496.1">
    <property type="nucleotide sequence ID" value="NZ_JNGI01000124.1"/>
</dbReference>
<dbReference type="GO" id="GO:0016747">
    <property type="term" value="F:acyltransferase activity, transferring groups other than amino-acyl groups"/>
    <property type="evidence" value="ECO:0007669"/>
    <property type="project" value="UniProtKB-ARBA"/>
</dbReference>
<accession>A0A0L0GSH0</accession>
<comment type="similarity">
    <text evidence="1">Belongs to the transferase hexapeptide repeat family.</text>
</comment>
<dbReference type="OrthoDB" id="9815592at2"/>
<dbReference type="Pfam" id="PF00132">
    <property type="entry name" value="Hexapep"/>
    <property type="match status" value="1"/>
</dbReference>
<dbReference type="AlphaFoldDB" id="A0A0L0GSH0"/>
<sequence>MKLAKLAETWIDPSVRIRECHIGLQCEVLASSVMEYSTLGDFSYIGEYATVADATIGKFVAIANNVRIGAPNHPMARPSQHRITYCPEYYSVNAVRDHAFFSHRREAVVTIGNDVWIGHGAIVLPGVTVGDGAVIAAGAVVSKDVAPYTIVGGVPAKTIRLRFSPQIGIQLQQIAWWNWPLETIIERLADFQDENVAAFCEKWGNA</sequence>
<dbReference type="PATRIC" id="fig|379893.4.peg.303"/>
<gene>
    <name evidence="5" type="ORF">GM31_01480</name>
</gene>
<name>A0A0L0GSH0_9ENTR</name>
<dbReference type="InterPro" id="IPR050179">
    <property type="entry name" value="Trans_hexapeptide_repeat"/>
</dbReference>
<organism evidence="5 6">
    <name type="scientific">Trabulsiella odontotermitis</name>
    <dbReference type="NCBI Taxonomy" id="379893"/>
    <lineage>
        <taxon>Bacteria</taxon>
        <taxon>Pseudomonadati</taxon>
        <taxon>Pseudomonadota</taxon>
        <taxon>Gammaproteobacteria</taxon>
        <taxon>Enterobacterales</taxon>
        <taxon>Enterobacteriaceae</taxon>
        <taxon>Trabulsiella</taxon>
    </lineage>
</organism>
<evidence type="ECO:0000313" key="6">
    <source>
        <dbReference type="Proteomes" id="UP000037393"/>
    </source>
</evidence>